<dbReference type="Proteomes" id="UP001589773">
    <property type="component" value="Unassembled WGS sequence"/>
</dbReference>
<evidence type="ECO:0000256" key="1">
    <source>
        <dbReference type="SAM" id="SignalP"/>
    </source>
</evidence>
<dbReference type="EMBL" id="JBHLWP010000003">
    <property type="protein sequence ID" value="MFC0250868.1"/>
    <property type="molecule type" value="Genomic_DNA"/>
</dbReference>
<evidence type="ECO:0000313" key="3">
    <source>
        <dbReference type="Proteomes" id="UP001589773"/>
    </source>
</evidence>
<organism evidence="2 3">
    <name type="scientific">Massilia consociata</name>
    <dbReference type="NCBI Taxonomy" id="760117"/>
    <lineage>
        <taxon>Bacteria</taxon>
        <taxon>Pseudomonadati</taxon>
        <taxon>Pseudomonadota</taxon>
        <taxon>Betaproteobacteria</taxon>
        <taxon>Burkholderiales</taxon>
        <taxon>Oxalobacteraceae</taxon>
        <taxon>Telluria group</taxon>
        <taxon>Massilia</taxon>
    </lineage>
</organism>
<accession>A0ABV6FBH1</accession>
<protein>
    <recommendedName>
        <fullName evidence="4">Lipoprotein</fullName>
    </recommendedName>
</protein>
<dbReference type="RefSeq" id="WP_379677632.1">
    <property type="nucleotide sequence ID" value="NZ_JBHLWP010000003.1"/>
</dbReference>
<feature type="signal peptide" evidence="1">
    <location>
        <begin position="1"/>
        <end position="19"/>
    </location>
</feature>
<evidence type="ECO:0000313" key="2">
    <source>
        <dbReference type="EMBL" id="MFC0250868.1"/>
    </source>
</evidence>
<feature type="chain" id="PRO_5045572651" description="Lipoprotein" evidence="1">
    <location>
        <begin position="20"/>
        <end position="141"/>
    </location>
</feature>
<gene>
    <name evidence="2" type="ORF">ACFFJK_03110</name>
</gene>
<keyword evidence="1" id="KW-0732">Signal</keyword>
<name>A0ABV6FBH1_9BURK</name>
<comment type="caution">
    <text evidence="2">The sequence shown here is derived from an EMBL/GenBank/DDBJ whole genome shotgun (WGS) entry which is preliminary data.</text>
</comment>
<proteinExistence type="predicted"/>
<evidence type="ECO:0008006" key="4">
    <source>
        <dbReference type="Google" id="ProtNLM"/>
    </source>
</evidence>
<keyword evidence="3" id="KW-1185">Reference proteome</keyword>
<sequence>MRKLLFLFVLACAACTTQAQDPGKQAALARAPAAQSGTAAPGDTLARLRAMVRDATCVESAQCRTVAVGAMACGGPESYLPYSIARSNEKAVRELGERYTNERLAQIKAEGMMSICRHIPDPGAVCTSGTCQLGGSSPAAR</sequence>
<reference evidence="2 3" key="1">
    <citation type="submission" date="2024-09" db="EMBL/GenBank/DDBJ databases">
        <authorList>
            <person name="Sun Q."/>
            <person name="Mori K."/>
        </authorList>
    </citation>
    <scope>NUCLEOTIDE SEQUENCE [LARGE SCALE GENOMIC DNA]</scope>
    <source>
        <strain evidence="2 3">CCM 7792</strain>
    </source>
</reference>